<dbReference type="EMBL" id="JRES01000964">
    <property type="protein sequence ID" value="KNC26684.1"/>
    <property type="molecule type" value="Genomic_DNA"/>
</dbReference>
<evidence type="ECO:0000313" key="2">
    <source>
        <dbReference type="Proteomes" id="UP000037069"/>
    </source>
</evidence>
<protein>
    <submittedName>
        <fullName evidence="1">Uncharacterized protein</fullName>
    </submittedName>
</protein>
<keyword evidence="2" id="KW-1185">Reference proteome</keyword>
<gene>
    <name evidence="1" type="ORF">FF38_07956</name>
</gene>
<proteinExistence type="predicted"/>
<sequence>MEHGGGGLPLYTSPSANFFITSSLMMIITITGDQTVGITSCICITGMRLGHGSKTYSVFESHYCRAAPFLKKKPFYCVSEAPWRRLKHHQLLIGRAKFDITKHSRGAVHADFFYPNSGWAMPGFKTALQLCPVMLHYLVINLLYLFLKPSECRNSLDFSIHHASLWDVTYHMRREYSAIRATSWLFECDSTASRFTVLSCTGHVGFLLACPSTPHYGMLCFDGAYRFDLPCIGFVGWEEPSKRYQGTLRTLGLRSTAALFPRVQAATATWQVDT</sequence>
<accession>A0A0L0C5H7</accession>
<name>A0A0L0C5H7_LUCCU</name>
<organism evidence="1 2">
    <name type="scientific">Lucilia cuprina</name>
    <name type="common">Green bottle fly</name>
    <name type="synonym">Australian sheep blowfly</name>
    <dbReference type="NCBI Taxonomy" id="7375"/>
    <lineage>
        <taxon>Eukaryota</taxon>
        <taxon>Metazoa</taxon>
        <taxon>Ecdysozoa</taxon>
        <taxon>Arthropoda</taxon>
        <taxon>Hexapoda</taxon>
        <taxon>Insecta</taxon>
        <taxon>Pterygota</taxon>
        <taxon>Neoptera</taxon>
        <taxon>Endopterygota</taxon>
        <taxon>Diptera</taxon>
        <taxon>Brachycera</taxon>
        <taxon>Muscomorpha</taxon>
        <taxon>Oestroidea</taxon>
        <taxon>Calliphoridae</taxon>
        <taxon>Luciliinae</taxon>
        <taxon>Lucilia</taxon>
    </lineage>
</organism>
<reference evidence="1 2" key="1">
    <citation type="journal article" date="2015" name="Nat. Commun.">
        <title>Lucilia cuprina genome unlocks parasitic fly biology to underpin future interventions.</title>
        <authorList>
            <person name="Anstead C.A."/>
            <person name="Korhonen P.K."/>
            <person name="Young N.D."/>
            <person name="Hall R.S."/>
            <person name="Jex A.R."/>
            <person name="Murali S.C."/>
            <person name="Hughes D.S."/>
            <person name="Lee S.F."/>
            <person name="Perry T."/>
            <person name="Stroehlein A.J."/>
            <person name="Ansell B.R."/>
            <person name="Breugelmans B."/>
            <person name="Hofmann A."/>
            <person name="Qu J."/>
            <person name="Dugan S."/>
            <person name="Lee S.L."/>
            <person name="Chao H."/>
            <person name="Dinh H."/>
            <person name="Han Y."/>
            <person name="Doddapaneni H.V."/>
            <person name="Worley K.C."/>
            <person name="Muzny D.M."/>
            <person name="Ioannidis P."/>
            <person name="Waterhouse R.M."/>
            <person name="Zdobnov E.M."/>
            <person name="James P.J."/>
            <person name="Bagnall N.H."/>
            <person name="Kotze A.C."/>
            <person name="Gibbs R.A."/>
            <person name="Richards S."/>
            <person name="Batterham P."/>
            <person name="Gasser R.B."/>
        </authorList>
    </citation>
    <scope>NUCLEOTIDE SEQUENCE [LARGE SCALE GENOMIC DNA]</scope>
    <source>
        <strain evidence="1 2">LS</strain>
        <tissue evidence="1">Full body</tissue>
    </source>
</reference>
<dbReference type="Proteomes" id="UP000037069">
    <property type="component" value="Unassembled WGS sequence"/>
</dbReference>
<dbReference type="AlphaFoldDB" id="A0A0L0C5H7"/>
<evidence type="ECO:0000313" key="1">
    <source>
        <dbReference type="EMBL" id="KNC26684.1"/>
    </source>
</evidence>
<comment type="caution">
    <text evidence="1">The sequence shown here is derived from an EMBL/GenBank/DDBJ whole genome shotgun (WGS) entry which is preliminary data.</text>
</comment>